<protein>
    <submittedName>
        <fullName evidence="2">Ammonia monooxygenase</fullName>
    </submittedName>
</protein>
<dbReference type="RefSeq" id="WP_094856312.1">
    <property type="nucleotide sequence ID" value="NZ_NEVM01000005.1"/>
</dbReference>
<keyword evidence="1" id="KW-0472">Membrane</keyword>
<dbReference type="Proteomes" id="UP000216020">
    <property type="component" value="Unassembled WGS sequence"/>
</dbReference>
<evidence type="ECO:0000256" key="1">
    <source>
        <dbReference type="SAM" id="Phobius"/>
    </source>
</evidence>
<dbReference type="PIRSF" id="PIRSF038991">
    <property type="entry name" value="Protein_AbrB"/>
    <property type="match status" value="1"/>
</dbReference>
<keyword evidence="3" id="KW-1185">Reference proteome</keyword>
<comment type="caution">
    <text evidence="2">The sequence shown here is derived from an EMBL/GenBank/DDBJ whole genome shotgun (WGS) entry which is preliminary data.</text>
</comment>
<keyword evidence="2" id="KW-0560">Oxidoreductase</keyword>
<proteinExistence type="predicted"/>
<feature type="transmembrane region" description="Helical" evidence="1">
    <location>
        <begin position="194"/>
        <end position="212"/>
    </location>
</feature>
<feature type="transmembrane region" description="Helical" evidence="1">
    <location>
        <begin position="242"/>
        <end position="260"/>
    </location>
</feature>
<organism evidence="2 3">
    <name type="scientific">Bordetella genomosp. 10</name>
    <dbReference type="NCBI Taxonomy" id="1416804"/>
    <lineage>
        <taxon>Bacteria</taxon>
        <taxon>Pseudomonadati</taxon>
        <taxon>Pseudomonadota</taxon>
        <taxon>Betaproteobacteria</taxon>
        <taxon>Burkholderiales</taxon>
        <taxon>Alcaligenaceae</taxon>
        <taxon>Bordetella</taxon>
    </lineage>
</organism>
<keyword evidence="1" id="KW-0812">Transmembrane</keyword>
<keyword evidence="2" id="KW-0503">Monooxygenase</keyword>
<evidence type="ECO:0000313" key="3">
    <source>
        <dbReference type="Proteomes" id="UP000216020"/>
    </source>
</evidence>
<feature type="transmembrane region" description="Helical" evidence="1">
    <location>
        <begin position="156"/>
        <end position="174"/>
    </location>
</feature>
<dbReference type="GO" id="GO:0004497">
    <property type="term" value="F:monooxygenase activity"/>
    <property type="evidence" value="ECO:0007669"/>
    <property type="project" value="UniProtKB-KW"/>
</dbReference>
<dbReference type="OrthoDB" id="9809910at2"/>
<dbReference type="GO" id="GO:0016020">
    <property type="term" value="C:membrane"/>
    <property type="evidence" value="ECO:0007669"/>
    <property type="project" value="InterPro"/>
</dbReference>
<keyword evidence="1" id="KW-1133">Transmembrane helix</keyword>
<gene>
    <name evidence="2" type="ORF">CAL29_29055</name>
</gene>
<feature type="transmembrane region" description="Helical" evidence="1">
    <location>
        <begin position="93"/>
        <end position="113"/>
    </location>
</feature>
<name>A0A261S4J0_9BORD</name>
<dbReference type="Pfam" id="PF05145">
    <property type="entry name" value="AbrB"/>
    <property type="match status" value="1"/>
</dbReference>
<feature type="transmembrane region" description="Helical" evidence="1">
    <location>
        <begin position="338"/>
        <end position="356"/>
    </location>
</feature>
<accession>A0A261S4J0</accession>
<dbReference type="PANTHER" id="PTHR38457:SF1">
    <property type="entry name" value="REGULATOR ABRB-RELATED"/>
    <property type="match status" value="1"/>
</dbReference>
<sequence>MNRALSLPRIVPPRLRAWGLLAAVSALLAALLHHAGLPAGLMLGPMLAAVLAMMAGMQVHLSGSLFIAAQGLIGCMIARGIPPSVVGTVGDKWPLFFGGVAAVTVAANGLGWLLARLRVFPGTTAVWGASPGAAAAMTLMAESYGADTRLVAFMQYLRVVCVAVVASLVAHVFVESGAPEAPPPVAMDWFPPVSPWSLLGTLLLALGGAWLGRVLRIPAGALLLPMAIGIVLHLVEGVTLELPPWLLALAYAVVGWNIGLRFTRPILAVAWRALPKVLVSTFLLIGICGLFAVALVDWAGIDPLTAYLATSPGGADSVAIIAATSHDVDMSFVLAMQTLRFVLVVMTGPAIARFIAARVTRGRPAEGL</sequence>
<feature type="transmembrane region" description="Helical" evidence="1">
    <location>
        <begin position="281"/>
        <end position="301"/>
    </location>
</feature>
<dbReference type="PANTHER" id="PTHR38457">
    <property type="entry name" value="REGULATOR ABRB-RELATED"/>
    <property type="match status" value="1"/>
</dbReference>
<dbReference type="InterPro" id="IPR007820">
    <property type="entry name" value="AbrB_fam"/>
</dbReference>
<feature type="transmembrane region" description="Helical" evidence="1">
    <location>
        <begin position="219"/>
        <end position="236"/>
    </location>
</feature>
<evidence type="ECO:0000313" key="2">
    <source>
        <dbReference type="EMBL" id="OZI31907.1"/>
    </source>
</evidence>
<dbReference type="GO" id="GO:0010468">
    <property type="term" value="P:regulation of gene expression"/>
    <property type="evidence" value="ECO:0007669"/>
    <property type="project" value="InterPro"/>
</dbReference>
<reference evidence="3" key="1">
    <citation type="submission" date="2017-05" db="EMBL/GenBank/DDBJ databases">
        <title>Complete and WGS of Bordetella genogroups.</title>
        <authorList>
            <person name="Spilker T."/>
            <person name="Lipuma J."/>
        </authorList>
    </citation>
    <scope>NUCLEOTIDE SEQUENCE [LARGE SCALE GENOMIC DNA]</scope>
    <source>
        <strain evidence="3">AU16122</strain>
    </source>
</reference>
<dbReference type="InterPro" id="IPR017516">
    <property type="entry name" value="AbrB_dup"/>
</dbReference>
<dbReference type="EMBL" id="NEVM01000005">
    <property type="protein sequence ID" value="OZI31907.1"/>
    <property type="molecule type" value="Genomic_DNA"/>
</dbReference>
<dbReference type="AlphaFoldDB" id="A0A261S4J0"/>
<dbReference type="NCBIfam" id="TIGR03082">
    <property type="entry name" value="Gneg_AbrB_dup"/>
    <property type="match status" value="2"/>
</dbReference>